<keyword evidence="7 8" id="KW-0998">Cell outer membrane</keyword>
<dbReference type="InterPro" id="IPR037066">
    <property type="entry name" value="Plug_dom_sf"/>
</dbReference>
<dbReference type="Pfam" id="PF00593">
    <property type="entry name" value="TonB_dep_Rec_b-barrel"/>
    <property type="match status" value="1"/>
</dbReference>
<dbReference type="GO" id="GO:0009279">
    <property type="term" value="C:cell outer membrane"/>
    <property type="evidence" value="ECO:0007669"/>
    <property type="project" value="UniProtKB-SubCell"/>
</dbReference>
<keyword evidence="6 8" id="KW-0472">Membrane</keyword>
<keyword evidence="5 9" id="KW-0798">TonB box</keyword>
<dbReference type="InterPro" id="IPR000531">
    <property type="entry name" value="Beta-barrel_TonB"/>
</dbReference>
<comment type="subcellular location">
    <subcellularLocation>
        <location evidence="1 8">Cell outer membrane</location>
        <topology evidence="1 8">Multi-pass membrane protein</topology>
    </subcellularLocation>
</comment>
<proteinExistence type="inferred from homology"/>
<evidence type="ECO:0000256" key="5">
    <source>
        <dbReference type="ARBA" id="ARBA00023077"/>
    </source>
</evidence>
<dbReference type="FunFam" id="2.170.130.10:FF:000008">
    <property type="entry name" value="SusC/RagA family TonB-linked outer membrane protein"/>
    <property type="match status" value="1"/>
</dbReference>
<dbReference type="Pfam" id="PF13715">
    <property type="entry name" value="CarbopepD_reg_2"/>
    <property type="match status" value="1"/>
</dbReference>
<dbReference type="NCBIfam" id="TIGR04057">
    <property type="entry name" value="SusC_RagA_signa"/>
    <property type="match status" value="1"/>
</dbReference>
<evidence type="ECO:0000256" key="4">
    <source>
        <dbReference type="ARBA" id="ARBA00022692"/>
    </source>
</evidence>
<reference evidence="14" key="1">
    <citation type="submission" date="2016-11" db="EMBL/GenBank/DDBJ databases">
        <authorList>
            <person name="Varghese N."/>
            <person name="Submissions S."/>
        </authorList>
    </citation>
    <scope>NUCLEOTIDE SEQUENCE [LARGE SCALE GENOMIC DNA]</scope>
    <source>
        <strain evidence="14">DSM 18569</strain>
    </source>
</reference>
<dbReference type="Gene3D" id="2.60.40.1120">
    <property type="entry name" value="Carboxypeptidase-like, regulatory domain"/>
    <property type="match status" value="1"/>
</dbReference>
<evidence type="ECO:0000256" key="7">
    <source>
        <dbReference type="ARBA" id="ARBA00023237"/>
    </source>
</evidence>
<evidence type="ECO:0000256" key="2">
    <source>
        <dbReference type="ARBA" id="ARBA00022448"/>
    </source>
</evidence>
<sequence length="1020" mass="110645">MKHPYLAKLLFLLLFVCAGFTAAFAQTGSVSGRVVDEKSEGLPGVTVLIEGTSLGNSTNSDGTYSIQNVPAGPRTLVVSFVGYTTSRIPVTVTAGQNTAVPGVTLNENTTLLNEAVVIGYGTQRRQDVTGSVTTVDSRQFVKGQITNPEQLVQGKVAGVQITTASGQPGAGASIRIRGGASLTASNDPLIVIDNVPVDNRGLSGTANPLSLINPNDIESVTVLKDASATAIYGSRASNGVILITTKKGVQGEKTTVNFSTQLSRAEAVKFVDVLNADEFRNLVNTRGNAQQKALLNTDSNANTDWQNEVYRTSWTSDNNLSITGSAGKVPYRASVGYLSQEGLLKNNNLKRNTASIGFSPLLFNDNLKIDVNIKGAWIDNNFSNQDAVGAAVFYDPTKTIRNGSPFGGFTEITKVDNGQTVLNTLATRNPVGLLEQKRDRSTVKRSIGNIQLDYKLPFLQGLRANLNLGYDIQRGRGTTLILPNAASNYNDQVNDASGNVISRGGQNNQYAQDKNNGILEAYLNYSKQMGNNRLDLLAGHSYQSFEDKNYVFSSNLADGTVLTAAPTLSSGKNFRDPRYVLISFFGRANYNINDKYLLTATMRADGSSRFKDDQRWGYFPSGAIAWRIKGEDFLKESTTISDLKLRAGVGQTGQQDIGGDLYPYLARYTLSEQTARYPFGDTYYNTLRAAAYYEPIKWETTTTYNLGLDYGFFDGRVYGAVDVYSRKTKDLLNNVFIPGGSNLSNKLTTNVGSLENQGIEASVNVDIIRGEKLNWTLNANATAYRIEITELTNSTDASYLGDAVGGITGGTGNNVQINSVGYTPNTFYVFKQVYGQDGKPLEGVYADLNGDGVVNDRDKYRYKSPVPRASLGFGSNLSYGKASLAFTLRANLGNYVYNNIRSRSFFPVGGSDGVINNTTREALDSGFGTPQYFSDYYVENASFLRMENLTVGYNVGNLYKETANLNLSLAVQNLFVITNYSGIDPEIVSFDTSGKVSNVGIDNVIYPRPRTITLGLNVSF</sequence>
<keyword evidence="2 8" id="KW-0813">Transport</keyword>
<organism evidence="13 14">
    <name type="scientific">Hymenobacter psychrotolerans DSM 18569</name>
    <dbReference type="NCBI Taxonomy" id="1121959"/>
    <lineage>
        <taxon>Bacteria</taxon>
        <taxon>Pseudomonadati</taxon>
        <taxon>Bacteroidota</taxon>
        <taxon>Cytophagia</taxon>
        <taxon>Cytophagales</taxon>
        <taxon>Hymenobacteraceae</taxon>
        <taxon>Hymenobacter</taxon>
    </lineage>
</organism>
<evidence type="ECO:0000256" key="1">
    <source>
        <dbReference type="ARBA" id="ARBA00004571"/>
    </source>
</evidence>
<feature type="signal peptide" evidence="10">
    <location>
        <begin position="1"/>
        <end position="25"/>
    </location>
</feature>
<dbReference type="InterPro" id="IPR023996">
    <property type="entry name" value="TonB-dep_OMP_SusC/RagA"/>
</dbReference>
<keyword evidence="10" id="KW-0732">Signal</keyword>
<dbReference type="Pfam" id="PF07715">
    <property type="entry name" value="Plug"/>
    <property type="match status" value="1"/>
</dbReference>
<dbReference type="Proteomes" id="UP000183947">
    <property type="component" value="Unassembled WGS sequence"/>
</dbReference>
<dbReference type="PROSITE" id="PS52016">
    <property type="entry name" value="TONB_DEPENDENT_REC_3"/>
    <property type="match status" value="1"/>
</dbReference>
<name>A0A1M6VCD0_9BACT</name>
<protein>
    <submittedName>
        <fullName evidence="13">Iron complex outermembrane recepter protein</fullName>
    </submittedName>
</protein>
<comment type="similarity">
    <text evidence="8 9">Belongs to the TonB-dependent receptor family.</text>
</comment>
<evidence type="ECO:0000256" key="6">
    <source>
        <dbReference type="ARBA" id="ARBA00023136"/>
    </source>
</evidence>
<evidence type="ECO:0000259" key="11">
    <source>
        <dbReference type="Pfam" id="PF00593"/>
    </source>
</evidence>
<dbReference type="AlphaFoldDB" id="A0A1M6VCD0"/>
<dbReference type="InterPro" id="IPR023997">
    <property type="entry name" value="TonB-dep_OMP_SusC/RagA_CS"/>
</dbReference>
<dbReference type="InterPro" id="IPR008969">
    <property type="entry name" value="CarboxyPept-like_regulatory"/>
</dbReference>
<dbReference type="STRING" id="1121959.SAMN02746009_01565"/>
<evidence type="ECO:0000256" key="10">
    <source>
        <dbReference type="SAM" id="SignalP"/>
    </source>
</evidence>
<accession>A0A1M6VCD0</accession>
<dbReference type="SUPFAM" id="SSF56935">
    <property type="entry name" value="Porins"/>
    <property type="match status" value="1"/>
</dbReference>
<feature type="chain" id="PRO_5013268969" evidence="10">
    <location>
        <begin position="26"/>
        <end position="1020"/>
    </location>
</feature>
<dbReference type="EMBL" id="FRAS01000006">
    <property type="protein sequence ID" value="SHK79034.1"/>
    <property type="molecule type" value="Genomic_DNA"/>
</dbReference>
<dbReference type="Gene3D" id="2.170.130.10">
    <property type="entry name" value="TonB-dependent receptor, plug domain"/>
    <property type="match status" value="1"/>
</dbReference>
<dbReference type="Gene3D" id="2.40.170.20">
    <property type="entry name" value="TonB-dependent receptor, beta-barrel domain"/>
    <property type="match status" value="1"/>
</dbReference>
<dbReference type="InterPro" id="IPR039426">
    <property type="entry name" value="TonB-dep_rcpt-like"/>
</dbReference>
<dbReference type="NCBIfam" id="TIGR04056">
    <property type="entry name" value="OMP_RagA_SusC"/>
    <property type="match status" value="1"/>
</dbReference>
<dbReference type="InterPro" id="IPR012910">
    <property type="entry name" value="Plug_dom"/>
</dbReference>
<evidence type="ECO:0000259" key="12">
    <source>
        <dbReference type="Pfam" id="PF07715"/>
    </source>
</evidence>
<dbReference type="InterPro" id="IPR036942">
    <property type="entry name" value="Beta-barrel_TonB_sf"/>
</dbReference>
<dbReference type="RefSeq" id="WP_073282791.1">
    <property type="nucleotide sequence ID" value="NZ_FRAS01000006.1"/>
</dbReference>
<evidence type="ECO:0000256" key="3">
    <source>
        <dbReference type="ARBA" id="ARBA00022452"/>
    </source>
</evidence>
<gene>
    <name evidence="13" type="ORF">SAMN02746009_01565</name>
</gene>
<evidence type="ECO:0000256" key="9">
    <source>
        <dbReference type="RuleBase" id="RU003357"/>
    </source>
</evidence>
<evidence type="ECO:0000313" key="13">
    <source>
        <dbReference type="EMBL" id="SHK79034.1"/>
    </source>
</evidence>
<evidence type="ECO:0000313" key="14">
    <source>
        <dbReference type="Proteomes" id="UP000183947"/>
    </source>
</evidence>
<feature type="domain" description="TonB-dependent receptor-like beta-barrel" evidence="11">
    <location>
        <begin position="396"/>
        <end position="974"/>
    </location>
</feature>
<evidence type="ECO:0000256" key="8">
    <source>
        <dbReference type="PROSITE-ProRule" id="PRU01360"/>
    </source>
</evidence>
<feature type="domain" description="TonB-dependent receptor plug" evidence="12">
    <location>
        <begin position="125"/>
        <end position="240"/>
    </location>
</feature>
<keyword evidence="4 8" id="KW-0812">Transmembrane</keyword>
<dbReference type="OrthoDB" id="9768177at2"/>
<keyword evidence="14" id="KW-1185">Reference proteome</keyword>
<dbReference type="SUPFAM" id="SSF49464">
    <property type="entry name" value="Carboxypeptidase regulatory domain-like"/>
    <property type="match status" value="1"/>
</dbReference>
<keyword evidence="3 8" id="KW-1134">Transmembrane beta strand</keyword>